<evidence type="ECO:0000313" key="3">
    <source>
        <dbReference type="EMBL" id="QBD74646.1"/>
    </source>
</evidence>
<dbReference type="KEGG" id="kbs:EPA93_01020"/>
<organism evidence="3 4">
    <name type="scientific">Ktedonosporobacter rubrisoli</name>
    <dbReference type="NCBI Taxonomy" id="2509675"/>
    <lineage>
        <taxon>Bacteria</taxon>
        <taxon>Bacillati</taxon>
        <taxon>Chloroflexota</taxon>
        <taxon>Ktedonobacteria</taxon>
        <taxon>Ktedonobacterales</taxon>
        <taxon>Ktedonosporobacteraceae</taxon>
        <taxon>Ktedonosporobacter</taxon>
    </lineage>
</organism>
<feature type="domain" description="Helix-turn-helix" evidence="2">
    <location>
        <begin position="110"/>
        <end position="159"/>
    </location>
</feature>
<keyword evidence="4" id="KW-1185">Reference proteome</keyword>
<evidence type="ECO:0000313" key="4">
    <source>
        <dbReference type="Proteomes" id="UP000290365"/>
    </source>
</evidence>
<name>A0A4P6JJ14_KTERU</name>
<evidence type="ECO:0000259" key="2">
    <source>
        <dbReference type="Pfam" id="PF12728"/>
    </source>
</evidence>
<dbReference type="Pfam" id="PF12728">
    <property type="entry name" value="HTH_17"/>
    <property type="match status" value="1"/>
</dbReference>
<sequence>MLSVNDERVASQECERSGYTNAELASLSCSCLVHLLYLQREPGASTWWLDREGWVARVAALLCQARWPNQGECAVPHPLLRTRKSRNMSNTSHEPQPQALHEAASDVPQLLTLQQTAEQLQISRATLYRLIRKEGLPVQHLGRAVRVWPPALSAWLQQRQQHQAPCQSPPPCISRGKRRAPRQRPPASPHGWENQDPRGM</sequence>
<dbReference type="Proteomes" id="UP000290365">
    <property type="component" value="Chromosome"/>
</dbReference>
<dbReference type="AlphaFoldDB" id="A0A4P6JJ14"/>
<dbReference type="EMBL" id="CP035758">
    <property type="protein sequence ID" value="QBD74646.1"/>
    <property type="molecule type" value="Genomic_DNA"/>
</dbReference>
<evidence type="ECO:0000256" key="1">
    <source>
        <dbReference type="SAM" id="MobiDB-lite"/>
    </source>
</evidence>
<reference evidence="3 4" key="1">
    <citation type="submission" date="2019-01" db="EMBL/GenBank/DDBJ databases">
        <title>Ktedonosporobacter rubrisoli SCAWS-G2.</title>
        <authorList>
            <person name="Huang Y."/>
            <person name="Yan B."/>
        </authorList>
    </citation>
    <scope>NUCLEOTIDE SEQUENCE [LARGE SCALE GENOMIC DNA]</scope>
    <source>
        <strain evidence="3 4">SCAWS-G2</strain>
    </source>
</reference>
<dbReference type="NCBIfam" id="TIGR01764">
    <property type="entry name" value="excise"/>
    <property type="match status" value="1"/>
</dbReference>
<keyword evidence="3" id="KW-0238">DNA-binding</keyword>
<protein>
    <submittedName>
        <fullName evidence="3">DNA-binding protein</fullName>
    </submittedName>
</protein>
<dbReference type="Gene3D" id="1.10.10.60">
    <property type="entry name" value="Homeodomain-like"/>
    <property type="match status" value="1"/>
</dbReference>
<dbReference type="OrthoDB" id="166924at2"/>
<gene>
    <name evidence="3" type="ORF">EPA93_01020</name>
</gene>
<proteinExistence type="predicted"/>
<dbReference type="InterPro" id="IPR041657">
    <property type="entry name" value="HTH_17"/>
</dbReference>
<feature type="region of interest" description="Disordered" evidence="1">
    <location>
        <begin position="160"/>
        <end position="200"/>
    </location>
</feature>
<dbReference type="GO" id="GO:0003677">
    <property type="term" value="F:DNA binding"/>
    <property type="evidence" value="ECO:0007669"/>
    <property type="project" value="UniProtKB-KW"/>
</dbReference>
<accession>A0A4P6JJ14</accession>
<dbReference type="InterPro" id="IPR010093">
    <property type="entry name" value="SinI_DNA-bd"/>
</dbReference>